<dbReference type="SUPFAM" id="SSF53850">
    <property type="entry name" value="Periplasmic binding protein-like II"/>
    <property type="match status" value="1"/>
</dbReference>
<proteinExistence type="inferred from homology"/>
<keyword evidence="4" id="KW-0732">Signal</keyword>
<gene>
    <name evidence="5" type="ORF">SAMN05421803_108141</name>
</gene>
<dbReference type="AlphaFoldDB" id="A0A1M6LAI8"/>
<dbReference type="GO" id="GO:0030313">
    <property type="term" value="C:cell envelope"/>
    <property type="evidence" value="ECO:0007669"/>
    <property type="project" value="UniProtKB-SubCell"/>
</dbReference>
<dbReference type="Gene3D" id="3.40.190.10">
    <property type="entry name" value="Periplasmic binding protein-like II"/>
    <property type="match status" value="2"/>
</dbReference>
<evidence type="ECO:0000256" key="1">
    <source>
        <dbReference type="ARBA" id="ARBA00004196"/>
    </source>
</evidence>
<dbReference type="PANTHER" id="PTHR43649">
    <property type="entry name" value="ARABINOSE-BINDING PROTEIN-RELATED"/>
    <property type="match status" value="1"/>
</dbReference>
<evidence type="ECO:0000313" key="6">
    <source>
        <dbReference type="Proteomes" id="UP000184452"/>
    </source>
</evidence>
<name>A0A1M6LAI8_9ACTN</name>
<protein>
    <submittedName>
        <fullName evidence="5">ABC-type glycerol-3-phosphate transport system, substrate-binding protein</fullName>
    </submittedName>
</protein>
<dbReference type="InterPro" id="IPR050490">
    <property type="entry name" value="Bact_solute-bd_prot1"/>
</dbReference>
<dbReference type="RefSeq" id="WP_073380006.1">
    <property type="nucleotide sequence ID" value="NZ_FQZK01000008.1"/>
</dbReference>
<accession>A0A1M6LAI8</accession>
<comment type="subcellular location">
    <subcellularLocation>
        <location evidence="1">Cell envelope</location>
    </subcellularLocation>
</comment>
<dbReference type="InterPro" id="IPR006059">
    <property type="entry name" value="SBP"/>
</dbReference>
<organism evidence="5 6">
    <name type="scientific">Nocardiopsis flavescens</name>
    <dbReference type="NCBI Taxonomy" id="758803"/>
    <lineage>
        <taxon>Bacteria</taxon>
        <taxon>Bacillati</taxon>
        <taxon>Actinomycetota</taxon>
        <taxon>Actinomycetes</taxon>
        <taxon>Streptosporangiales</taxon>
        <taxon>Nocardiopsidaceae</taxon>
        <taxon>Nocardiopsis</taxon>
    </lineage>
</organism>
<sequence length="428" mass="47536">MGNLDRRTFLAAAGLGTLGATGLLSACGTGGGSGTTIRYAWWGNNVRQQRYTEALEEFQRDNPEITVQPEFAEYTAFQERMTTQMAARDVPEIFWIASPQVMTYEKNGLYRSLSDIPTLDLSDFSDADIESFSLNGEFVSMPHGVFVPVVRYNETFLEEDGIELPGEDWTWDDLSEFLIDYSAENSAGRRAASYNPDQDMAFEAWLRQRGQDLWTAEGAMGFDSEALAEWFEWWRVLMDAGALLTLSEQEGMQPDWAAVGGDILLNFGSSNHIIDDAAMYPENRFRLRSAPVASDAADGHKFLYYPRLAVYQGIDDADVEAAGRLIDFNVNNADFLRTVGLTMGAPPNPRLLTEAYDFASDDEIEMLAVVEADREFDQRPRHEAPPGTNTWREALSRVSEGVALGETGVSEAADALIAEIQTGIDREA</sequence>
<keyword evidence="6" id="KW-1185">Reference proteome</keyword>
<evidence type="ECO:0000256" key="2">
    <source>
        <dbReference type="ARBA" id="ARBA00008520"/>
    </source>
</evidence>
<dbReference type="EMBL" id="FQZK01000008">
    <property type="protein sequence ID" value="SHJ68183.1"/>
    <property type="molecule type" value="Genomic_DNA"/>
</dbReference>
<evidence type="ECO:0000256" key="3">
    <source>
        <dbReference type="ARBA" id="ARBA00022448"/>
    </source>
</evidence>
<dbReference type="PROSITE" id="PS51257">
    <property type="entry name" value="PROKAR_LIPOPROTEIN"/>
    <property type="match status" value="1"/>
</dbReference>
<evidence type="ECO:0000313" key="5">
    <source>
        <dbReference type="EMBL" id="SHJ68183.1"/>
    </source>
</evidence>
<dbReference type="OrthoDB" id="7918484at2"/>
<comment type="similarity">
    <text evidence="2">Belongs to the bacterial solute-binding protein 1 family.</text>
</comment>
<dbReference type="STRING" id="758803.SAMN05421803_108141"/>
<evidence type="ECO:0000256" key="4">
    <source>
        <dbReference type="ARBA" id="ARBA00022729"/>
    </source>
</evidence>
<dbReference type="PANTHER" id="PTHR43649:SF31">
    <property type="entry name" value="SN-GLYCEROL-3-PHOSPHATE-BINDING PERIPLASMIC PROTEIN UGPB"/>
    <property type="match status" value="1"/>
</dbReference>
<dbReference type="Proteomes" id="UP000184452">
    <property type="component" value="Unassembled WGS sequence"/>
</dbReference>
<dbReference type="Pfam" id="PF13416">
    <property type="entry name" value="SBP_bac_8"/>
    <property type="match status" value="1"/>
</dbReference>
<reference evidence="5 6" key="1">
    <citation type="submission" date="2016-11" db="EMBL/GenBank/DDBJ databases">
        <authorList>
            <person name="Jaros S."/>
            <person name="Januszkiewicz K."/>
            <person name="Wedrychowicz H."/>
        </authorList>
    </citation>
    <scope>NUCLEOTIDE SEQUENCE [LARGE SCALE GENOMIC DNA]</scope>
    <source>
        <strain evidence="5 6">CGMCC 4.5723</strain>
    </source>
</reference>
<keyword evidence="3" id="KW-0813">Transport</keyword>